<dbReference type="GeneID" id="106180941"/>
<dbReference type="EC" id="2.3.1.225" evidence="7"/>
<evidence type="ECO:0000256" key="4">
    <source>
        <dbReference type="ARBA" id="ARBA00022989"/>
    </source>
</evidence>
<evidence type="ECO:0000256" key="5">
    <source>
        <dbReference type="ARBA" id="ARBA00023136"/>
    </source>
</evidence>
<evidence type="ECO:0000313" key="10">
    <source>
        <dbReference type="RefSeq" id="XP_013420573.1"/>
    </source>
</evidence>
<dbReference type="STRING" id="7574.A0A1S3KD73"/>
<gene>
    <name evidence="10 11" type="primary">LOC106180941</name>
</gene>
<evidence type="ECO:0000313" key="11">
    <source>
        <dbReference type="RefSeq" id="XP_013420574.1"/>
    </source>
</evidence>
<dbReference type="PANTHER" id="PTHR12246">
    <property type="entry name" value="PALMITOYLTRANSFERASE ZDHHC16"/>
    <property type="match status" value="1"/>
</dbReference>
<dbReference type="InterPro" id="IPR001594">
    <property type="entry name" value="Palmitoyltrfase_DHHC"/>
</dbReference>
<keyword evidence="5 7" id="KW-0472">Membrane</keyword>
<dbReference type="AlphaFoldDB" id="A0A1S3KD73"/>
<dbReference type="GO" id="GO:0016020">
    <property type="term" value="C:membrane"/>
    <property type="evidence" value="ECO:0007669"/>
    <property type="project" value="UniProtKB-SubCell"/>
</dbReference>
<dbReference type="KEGG" id="lak:106180941"/>
<feature type="transmembrane region" description="Helical" evidence="7">
    <location>
        <begin position="25"/>
        <end position="44"/>
    </location>
</feature>
<organism evidence="9 10">
    <name type="scientific">Lingula anatina</name>
    <name type="common">Brachiopod</name>
    <name type="synonym">Lingula unguis</name>
    <dbReference type="NCBI Taxonomy" id="7574"/>
    <lineage>
        <taxon>Eukaryota</taxon>
        <taxon>Metazoa</taxon>
        <taxon>Spiralia</taxon>
        <taxon>Lophotrochozoa</taxon>
        <taxon>Brachiopoda</taxon>
        <taxon>Linguliformea</taxon>
        <taxon>Lingulata</taxon>
        <taxon>Lingulida</taxon>
        <taxon>Linguloidea</taxon>
        <taxon>Lingulidae</taxon>
        <taxon>Lingula</taxon>
    </lineage>
</organism>
<evidence type="ECO:0000313" key="9">
    <source>
        <dbReference type="Proteomes" id="UP000085678"/>
    </source>
</evidence>
<keyword evidence="2 7" id="KW-0808">Transferase</keyword>
<evidence type="ECO:0000256" key="6">
    <source>
        <dbReference type="ARBA" id="ARBA00023315"/>
    </source>
</evidence>
<protein>
    <recommendedName>
        <fullName evidence="7">Palmitoyltransferase</fullName>
        <ecNumber evidence="7">2.3.1.225</ecNumber>
    </recommendedName>
</protein>
<feature type="transmembrane region" description="Helical" evidence="7">
    <location>
        <begin position="276"/>
        <end position="301"/>
    </location>
</feature>
<comment type="domain">
    <text evidence="7">The DHHC domain is required for palmitoyltransferase activity.</text>
</comment>
<dbReference type="PROSITE" id="PS50216">
    <property type="entry name" value="DHHC"/>
    <property type="match status" value="1"/>
</dbReference>
<feature type="transmembrane region" description="Helical" evidence="7">
    <location>
        <begin position="99"/>
        <end position="118"/>
    </location>
</feature>
<name>A0A1S3KD73_LINAN</name>
<sequence length="389" mass="45626">MPRFHCRIGLLLQNVKDYMNKQWRLLIITYRTLFYNSFTSWGIALDTAMEPLFWLVERLAKHLGPIFVCLVTILTSSVVLIFYIYILPHVHHTSTGWTVFHLIFGHWLLVNIVFHYVMGVCTPPGSPPEKVTEVVSICKKCISPKPPRTHHCSVCNKCVLKMDHHCPWLNNCVGHYNHRYFFMFMVYMWIGVVYVCASVFELFKQEFFGVNSKGFSLVFPTLMAPFAVSSDLYSFKQEAIGVCYDWSWEDEMQMCWANETISDMEHLQSLEQNFGIYHFCVIYEFLLCSGVIIALGLLMLWHALLITRAETSIEVHLNKRDKKRMKSQGLVFKNPYNFGRLQNWKHFWGLRDGRSFIRHVLFPSRHKPIGNGITWETATYKIEKELHDI</sequence>
<proteinExistence type="inferred from homology"/>
<reference evidence="10 11" key="1">
    <citation type="submission" date="2025-04" db="UniProtKB">
        <authorList>
            <consortium name="RefSeq"/>
        </authorList>
    </citation>
    <scope>IDENTIFICATION</scope>
    <source>
        <tissue evidence="10 11">Gonads</tissue>
    </source>
</reference>
<dbReference type="GO" id="GO:0019706">
    <property type="term" value="F:protein-cysteine S-palmitoyltransferase activity"/>
    <property type="evidence" value="ECO:0007669"/>
    <property type="project" value="UniProtKB-EC"/>
</dbReference>
<evidence type="ECO:0000256" key="1">
    <source>
        <dbReference type="ARBA" id="ARBA00004141"/>
    </source>
</evidence>
<comment type="subcellular location">
    <subcellularLocation>
        <location evidence="1">Membrane</location>
        <topology evidence="1">Multi-pass membrane protein</topology>
    </subcellularLocation>
</comment>
<dbReference type="OrthoDB" id="331948at2759"/>
<dbReference type="Pfam" id="PF01529">
    <property type="entry name" value="DHHC"/>
    <property type="match status" value="1"/>
</dbReference>
<dbReference type="RefSeq" id="XP_013420573.1">
    <property type="nucleotide sequence ID" value="XM_013565119.2"/>
</dbReference>
<dbReference type="RefSeq" id="XP_013420574.1">
    <property type="nucleotide sequence ID" value="XM_013565120.1"/>
</dbReference>
<keyword evidence="6 7" id="KW-0012">Acyltransferase</keyword>
<accession>A0A1S3KD73</accession>
<keyword evidence="3 7" id="KW-0812">Transmembrane</keyword>
<keyword evidence="4 7" id="KW-1133">Transmembrane helix</keyword>
<evidence type="ECO:0000256" key="7">
    <source>
        <dbReference type="RuleBase" id="RU079119"/>
    </source>
</evidence>
<evidence type="ECO:0000259" key="8">
    <source>
        <dbReference type="Pfam" id="PF01529"/>
    </source>
</evidence>
<keyword evidence="9" id="KW-1185">Reference proteome</keyword>
<comment type="similarity">
    <text evidence="7">Belongs to the DHHC palmitoyltransferase family.</text>
</comment>
<dbReference type="Proteomes" id="UP000085678">
    <property type="component" value="Unplaced"/>
</dbReference>
<feature type="transmembrane region" description="Helical" evidence="7">
    <location>
        <begin position="64"/>
        <end position="87"/>
    </location>
</feature>
<dbReference type="InterPro" id="IPR039859">
    <property type="entry name" value="PFA4/ZDH16/20/ERF2-like"/>
</dbReference>
<feature type="domain" description="Palmitoyltransferase DHHC" evidence="8">
    <location>
        <begin position="136"/>
        <end position="315"/>
    </location>
</feature>
<evidence type="ECO:0000256" key="2">
    <source>
        <dbReference type="ARBA" id="ARBA00022679"/>
    </source>
</evidence>
<evidence type="ECO:0000256" key="3">
    <source>
        <dbReference type="ARBA" id="ARBA00022692"/>
    </source>
</evidence>
<feature type="transmembrane region" description="Helical" evidence="7">
    <location>
        <begin position="180"/>
        <end position="203"/>
    </location>
</feature>
<comment type="catalytic activity">
    <reaction evidence="7">
        <text>L-cysteinyl-[protein] + hexadecanoyl-CoA = S-hexadecanoyl-L-cysteinyl-[protein] + CoA</text>
        <dbReference type="Rhea" id="RHEA:36683"/>
        <dbReference type="Rhea" id="RHEA-COMP:10131"/>
        <dbReference type="Rhea" id="RHEA-COMP:11032"/>
        <dbReference type="ChEBI" id="CHEBI:29950"/>
        <dbReference type="ChEBI" id="CHEBI:57287"/>
        <dbReference type="ChEBI" id="CHEBI:57379"/>
        <dbReference type="ChEBI" id="CHEBI:74151"/>
        <dbReference type="EC" id="2.3.1.225"/>
    </reaction>
</comment>